<feature type="transmembrane region" description="Helical" evidence="10">
    <location>
        <begin position="116"/>
        <end position="134"/>
    </location>
</feature>
<feature type="transmembrane region" description="Helical" evidence="10">
    <location>
        <begin position="146"/>
        <end position="164"/>
    </location>
</feature>
<keyword evidence="6 10" id="KW-1133">Transmembrane helix</keyword>
<keyword evidence="12" id="KW-1185">Reference proteome</keyword>
<evidence type="ECO:0000256" key="7">
    <source>
        <dbReference type="ARBA" id="ARBA00023098"/>
    </source>
</evidence>
<evidence type="ECO:0000256" key="2">
    <source>
        <dbReference type="ARBA" id="ARBA00022516"/>
    </source>
</evidence>
<feature type="transmembrane region" description="Helical" evidence="10">
    <location>
        <begin position="68"/>
        <end position="87"/>
    </location>
</feature>
<protein>
    <recommendedName>
        <fullName evidence="10">Elongation of very long chain fatty acids protein</fullName>
        <ecNumber evidence="10">2.3.1.199</ecNumber>
    </recommendedName>
    <alternativeName>
        <fullName evidence="10">Very-long-chain 3-oxoacyl-CoA synthase</fullName>
    </alternativeName>
</protein>
<dbReference type="EMBL" id="OU963902">
    <property type="protein sequence ID" value="CAH0407563.1"/>
    <property type="molecule type" value="Genomic_DNA"/>
</dbReference>
<dbReference type="PANTHER" id="PTHR11157">
    <property type="entry name" value="FATTY ACID ACYL TRANSFERASE-RELATED"/>
    <property type="match status" value="1"/>
</dbReference>
<dbReference type="InterPro" id="IPR002076">
    <property type="entry name" value="ELO_fam"/>
</dbReference>
<evidence type="ECO:0000256" key="10">
    <source>
        <dbReference type="RuleBase" id="RU361115"/>
    </source>
</evidence>
<dbReference type="Proteomes" id="UP001153292">
    <property type="component" value="Chromosome 9"/>
</dbReference>
<dbReference type="Pfam" id="PF01151">
    <property type="entry name" value="ELO"/>
    <property type="match status" value="1"/>
</dbReference>
<keyword evidence="8 10" id="KW-0472">Membrane</keyword>
<feature type="transmembrane region" description="Helical" evidence="10">
    <location>
        <begin position="28"/>
        <end position="47"/>
    </location>
</feature>
<proteinExistence type="inferred from homology"/>
<feature type="transmembrane region" description="Helical" evidence="10">
    <location>
        <begin position="170"/>
        <end position="188"/>
    </location>
</feature>
<keyword evidence="9 10" id="KW-0275">Fatty acid biosynthesis</keyword>
<feature type="transmembrane region" description="Helical" evidence="10">
    <location>
        <begin position="232"/>
        <end position="254"/>
    </location>
</feature>
<evidence type="ECO:0000313" key="11">
    <source>
        <dbReference type="EMBL" id="CAH0407563.1"/>
    </source>
</evidence>
<dbReference type="PROSITE" id="PS01188">
    <property type="entry name" value="ELO"/>
    <property type="match status" value="1"/>
</dbReference>
<sequence>MAAKPVDFHQDKARTYVFLKQFEDVKEYPLSDSLCLVVCIVIAYLYFVLKLGPQFMKDREPYKLKYTILTYNAFQVMLSAYFVYLSYEIMTLTGFLPKTCSDRDLNVRNKMSYCVYVYWLGKITELLDTIFFILRKKYSQVTFLHVYHHASVVFFTYLLFLYAQGSTVNLFIFCNSFVHVVMYLYYGLSGLGPGVAKYLTWKKHITNLQRVQFVVVFIYQLVNFLYTTCEHSVLGFLYFEISLVLFFYLFTNFYNSSYETKAKK</sequence>
<keyword evidence="4 10" id="KW-0812">Transmembrane</keyword>
<gene>
    <name evidence="11" type="ORF">CHILSU_LOCUS10963</name>
</gene>
<accession>A0ABN8BH82</accession>
<keyword evidence="2 10" id="KW-0444">Lipid biosynthesis</keyword>
<evidence type="ECO:0000256" key="6">
    <source>
        <dbReference type="ARBA" id="ARBA00022989"/>
    </source>
</evidence>
<feature type="transmembrane region" description="Helical" evidence="10">
    <location>
        <begin position="208"/>
        <end position="226"/>
    </location>
</feature>
<dbReference type="InterPro" id="IPR030457">
    <property type="entry name" value="ELO_CS"/>
</dbReference>
<reference evidence="11" key="1">
    <citation type="submission" date="2021-12" db="EMBL/GenBank/DDBJ databases">
        <authorList>
            <person name="King R."/>
        </authorList>
    </citation>
    <scope>NUCLEOTIDE SEQUENCE</scope>
</reference>
<evidence type="ECO:0000256" key="3">
    <source>
        <dbReference type="ARBA" id="ARBA00022679"/>
    </source>
</evidence>
<comment type="catalytic activity">
    <reaction evidence="10">
        <text>a very-long-chain acyl-CoA + malonyl-CoA + H(+) = a very-long-chain 3-oxoacyl-CoA + CO2 + CoA</text>
        <dbReference type="Rhea" id="RHEA:32727"/>
        <dbReference type="ChEBI" id="CHEBI:15378"/>
        <dbReference type="ChEBI" id="CHEBI:16526"/>
        <dbReference type="ChEBI" id="CHEBI:57287"/>
        <dbReference type="ChEBI" id="CHEBI:57384"/>
        <dbReference type="ChEBI" id="CHEBI:90725"/>
        <dbReference type="ChEBI" id="CHEBI:90736"/>
        <dbReference type="EC" id="2.3.1.199"/>
    </reaction>
</comment>
<keyword evidence="3 10" id="KW-0808">Transferase</keyword>
<comment type="subcellular location">
    <subcellularLocation>
        <location evidence="1">Membrane</location>
        <topology evidence="1">Multi-pass membrane protein</topology>
    </subcellularLocation>
</comment>
<keyword evidence="7 10" id="KW-0443">Lipid metabolism</keyword>
<dbReference type="PANTHER" id="PTHR11157:SF69">
    <property type="entry name" value="ELONGATION OF VERY LONG CHAIN FATTY ACIDS PROTEIN 7"/>
    <property type="match status" value="1"/>
</dbReference>
<name>A0ABN8BH82_CHISP</name>
<evidence type="ECO:0000256" key="5">
    <source>
        <dbReference type="ARBA" id="ARBA00022832"/>
    </source>
</evidence>
<evidence type="ECO:0000256" key="1">
    <source>
        <dbReference type="ARBA" id="ARBA00004141"/>
    </source>
</evidence>
<evidence type="ECO:0000256" key="4">
    <source>
        <dbReference type="ARBA" id="ARBA00022692"/>
    </source>
</evidence>
<keyword evidence="5 10" id="KW-0276">Fatty acid metabolism</keyword>
<evidence type="ECO:0000313" key="12">
    <source>
        <dbReference type="Proteomes" id="UP001153292"/>
    </source>
</evidence>
<evidence type="ECO:0000256" key="9">
    <source>
        <dbReference type="ARBA" id="ARBA00023160"/>
    </source>
</evidence>
<comment type="similarity">
    <text evidence="10">Belongs to the ELO family.</text>
</comment>
<evidence type="ECO:0000256" key="8">
    <source>
        <dbReference type="ARBA" id="ARBA00023136"/>
    </source>
</evidence>
<organism evidence="11 12">
    <name type="scientific">Chilo suppressalis</name>
    <name type="common">Asiatic rice borer moth</name>
    <dbReference type="NCBI Taxonomy" id="168631"/>
    <lineage>
        <taxon>Eukaryota</taxon>
        <taxon>Metazoa</taxon>
        <taxon>Ecdysozoa</taxon>
        <taxon>Arthropoda</taxon>
        <taxon>Hexapoda</taxon>
        <taxon>Insecta</taxon>
        <taxon>Pterygota</taxon>
        <taxon>Neoptera</taxon>
        <taxon>Endopterygota</taxon>
        <taxon>Lepidoptera</taxon>
        <taxon>Glossata</taxon>
        <taxon>Ditrysia</taxon>
        <taxon>Pyraloidea</taxon>
        <taxon>Crambidae</taxon>
        <taxon>Crambinae</taxon>
        <taxon>Chilo</taxon>
    </lineage>
</organism>
<dbReference type="EC" id="2.3.1.199" evidence="10"/>